<accession>A7HN72</accession>
<protein>
    <recommendedName>
        <fullName evidence="4">Flagellar assembly factor FliW</fullName>
    </recommendedName>
</protein>
<dbReference type="RefSeq" id="WP_011994660.1">
    <property type="nucleotide sequence ID" value="NC_009718.1"/>
</dbReference>
<gene>
    <name evidence="4" type="primary">fliW</name>
    <name evidence="5" type="ordered locus">Fnod_1512</name>
</gene>
<dbReference type="eggNOG" id="COG1699">
    <property type="taxonomic scope" value="Bacteria"/>
</dbReference>
<evidence type="ECO:0000256" key="1">
    <source>
        <dbReference type="ARBA" id="ARBA00022490"/>
    </source>
</evidence>
<evidence type="ECO:0000256" key="2">
    <source>
        <dbReference type="ARBA" id="ARBA00022795"/>
    </source>
</evidence>
<dbReference type="HAMAP" id="MF_01185">
    <property type="entry name" value="FliW"/>
    <property type="match status" value="1"/>
</dbReference>
<organism evidence="5 6">
    <name type="scientific">Fervidobacterium nodosum (strain ATCC 35602 / DSM 5306 / Rt17-B1)</name>
    <dbReference type="NCBI Taxonomy" id="381764"/>
    <lineage>
        <taxon>Bacteria</taxon>
        <taxon>Thermotogati</taxon>
        <taxon>Thermotogota</taxon>
        <taxon>Thermotogae</taxon>
        <taxon>Thermotogales</taxon>
        <taxon>Fervidobacteriaceae</taxon>
        <taxon>Fervidobacterium</taxon>
    </lineage>
</organism>
<dbReference type="InterPro" id="IPR003775">
    <property type="entry name" value="Flagellar_assembly_factor_FliW"/>
</dbReference>
<name>A7HN72_FERNB</name>
<dbReference type="AlphaFoldDB" id="A7HN72"/>
<dbReference type="GO" id="GO:0005737">
    <property type="term" value="C:cytoplasm"/>
    <property type="evidence" value="ECO:0007669"/>
    <property type="project" value="UniProtKB-SubCell"/>
</dbReference>
<dbReference type="EMBL" id="CP000771">
    <property type="protein sequence ID" value="ABS61355.1"/>
    <property type="molecule type" value="Genomic_DNA"/>
</dbReference>
<evidence type="ECO:0000256" key="4">
    <source>
        <dbReference type="HAMAP-Rule" id="MF_01185"/>
    </source>
</evidence>
<comment type="function">
    <text evidence="4">Acts as an anti-CsrA protein, binds CsrA and prevents it from repressing translation of its target genes, one of which is flagellin. Binds to flagellin and participates in the assembly of the flagellum.</text>
</comment>
<keyword evidence="1 4" id="KW-0963">Cytoplasm</keyword>
<comment type="subunit">
    <text evidence="4">Interacts with translational regulator CsrA and flagellin(s).</text>
</comment>
<keyword evidence="6" id="KW-1185">Reference proteome</keyword>
<reference evidence="5 6" key="2">
    <citation type="journal article" date="2009" name="Proc. Natl. Acad. Sci. U.S.A.">
        <title>On the chimeric nature, thermophilic origin, and phylogenetic placement of the Thermotogales.</title>
        <authorList>
            <person name="Zhaxybayeva O."/>
            <person name="Swithers K.S."/>
            <person name="Lapierre P."/>
            <person name="Fournier G.P."/>
            <person name="Bickhart D.M."/>
            <person name="DeBoy R.T."/>
            <person name="Nelson K.E."/>
            <person name="Nesbo C.L."/>
            <person name="Doolittle W.F."/>
            <person name="Gogarten J.P."/>
            <person name="Noll K.M."/>
        </authorList>
    </citation>
    <scope>NUCLEOTIDE SEQUENCE [LARGE SCALE GENOMIC DNA]</scope>
    <source>
        <strain evidence="6">ATCC 35602 / DSM 5306 / Rt17-B1</strain>
    </source>
</reference>
<reference evidence="5 6" key="1">
    <citation type="submission" date="2007-07" db="EMBL/GenBank/DDBJ databases">
        <title>Complete sequence of Fervidobacterium nodosum Rt17-B1.</title>
        <authorList>
            <consortium name="US DOE Joint Genome Institute"/>
            <person name="Copeland A."/>
            <person name="Lucas S."/>
            <person name="Lapidus A."/>
            <person name="Barry K."/>
            <person name="Glavina del Rio T."/>
            <person name="Dalin E."/>
            <person name="Tice H."/>
            <person name="Pitluck S."/>
            <person name="Saunders E."/>
            <person name="Brettin T."/>
            <person name="Bruce D."/>
            <person name="Detter J.C."/>
            <person name="Han C."/>
            <person name="Schmutz J."/>
            <person name="Larimer F."/>
            <person name="Land M."/>
            <person name="Hauser L."/>
            <person name="Kyrpides N."/>
            <person name="Mikhailova N."/>
            <person name="Nelson K."/>
            <person name="Gogarten J.P."/>
            <person name="Noll K."/>
            <person name="Richardson P."/>
        </authorList>
    </citation>
    <scope>NUCLEOTIDE SEQUENCE [LARGE SCALE GENOMIC DNA]</scope>
    <source>
        <strain evidence="6">ATCC 35602 / DSM 5306 / Rt17-B1</strain>
    </source>
</reference>
<keyword evidence="2 4" id="KW-1005">Bacterial flagellum biogenesis</keyword>
<dbReference type="Proteomes" id="UP000002415">
    <property type="component" value="Chromosome"/>
</dbReference>
<dbReference type="KEGG" id="fno:Fnod_1512"/>
<dbReference type="GO" id="GO:0044780">
    <property type="term" value="P:bacterial-type flagellum assembly"/>
    <property type="evidence" value="ECO:0007669"/>
    <property type="project" value="UniProtKB-UniRule"/>
</dbReference>
<dbReference type="STRING" id="381764.Fnod_1512"/>
<dbReference type="PANTHER" id="PTHR39190:SF1">
    <property type="entry name" value="FLAGELLAR ASSEMBLY FACTOR FLIW"/>
    <property type="match status" value="1"/>
</dbReference>
<dbReference type="NCBIfam" id="NF009793">
    <property type="entry name" value="PRK13285.1-1"/>
    <property type="match status" value="1"/>
</dbReference>
<dbReference type="InterPro" id="IPR024046">
    <property type="entry name" value="Flagellar_assmbl_FliW_dom_sf"/>
</dbReference>
<keyword evidence="3 4" id="KW-0810">Translation regulation</keyword>
<dbReference type="GO" id="GO:0006417">
    <property type="term" value="P:regulation of translation"/>
    <property type="evidence" value="ECO:0007669"/>
    <property type="project" value="UniProtKB-KW"/>
</dbReference>
<evidence type="ECO:0000256" key="3">
    <source>
        <dbReference type="ARBA" id="ARBA00022845"/>
    </source>
</evidence>
<dbReference type="Pfam" id="PF02623">
    <property type="entry name" value="FliW"/>
    <property type="match status" value="1"/>
</dbReference>
<evidence type="ECO:0000313" key="5">
    <source>
        <dbReference type="EMBL" id="ABS61355.1"/>
    </source>
</evidence>
<dbReference type="PANTHER" id="PTHR39190">
    <property type="entry name" value="FLAGELLAR ASSEMBLY FACTOR FLIW"/>
    <property type="match status" value="1"/>
</dbReference>
<dbReference type="Gene3D" id="2.30.290.10">
    <property type="entry name" value="BH3618-like"/>
    <property type="match status" value="1"/>
</dbReference>
<comment type="subcellular location">
    <subcellularLocation>
        <location evidence="4">Cytoplasm</location>
    </subcellularLocation>
</comment>
<dbReference type="OrthoDB" id="9801235at2"/>
<comment type="similarity">
    <text evidence="4">Belongs to the FliW family.</text>
</comment>
<proteinExistence type="inferred from homology"/>
<evidence type="ECO:0000313" key="6">
    <source>
        <dbReference type="Proteomes" id="UP000002415"/>
    </source>
</evidence>
<dbReference type="HOGENOM" id="CLU_112356_0_2_0"/>
<dbReference type="SUPFAM" id="SSF141457">
    <property type="entry name" value="BH3618-like"/>
    <property type="match status" value="1"/>
</dbReference>
<keyword evidence="4" id="KW-0143">Chaperone</keyword>
<sequence>MYKTRLGEFELEDNEIITFPNGIPGFESLKKFAVISLEETKPIFWLVSLEDETIALPIIDPWLIKEDYEIELSEDELKILSVEDPSDIVIWSVVTIPFGKPQEATVNLRAPIIINLKSGIGMQIILENYDLKYPIISPNTNNDELK</sequence>